<reference evidence="1" key="3">
    <citation type="submission" date="2022-06" db="UniProtKB">
        <authorList>
            <consortium name="EnsemblPlants"/>
        </authorList>
    </citation>
    <scope>IDENTIFICATION</scope>
</reference>
<keyword evidence="2" id="KW-1185">Reference proteome</keyword>
<dbReference type="Gramene" id="TuG1812G0100004772.01.T01">
    <property type="protein sequence ID" value="TuG1812G0100004772.01.T01.cds246158"/>
    <property type="gene ID" value="TuG1812G0100004772.01"/>
</dbReference>
<accession>A0A8R7TBI2</accession>
<name>A0A8R7TBI2_TRIUA</name>
<protein>
    <submittedName>
        <fullName evidence="1">Uncharacterized protein</fullName>
    </submittedName>
</protein>
<sequence length="32" mass="3613">MQTTTEAHRMSLNGTVFYQSDRAAAKAMMKVH</sequence>
<evidence type="ECO:0000313" key="1">
    <source>
        <dbReference type="EnsemblPlants" id="TuG1812G0100004772.01.T01.cds246158"/>
    </source>
</evidence>
<proteinExistence type="predicted"/>
<reference evidence="2" key="1">
    <citation type="journal article" date="2013" name="Nature">
        <title>Draft genome of the wheat A-genome progenitor Triticum urartu.</title>
        <authorList>
            <person name="Ling H.Q."/>
            <person name="Zhao S."/>
            <person name="Liu D."/>
            <person name="Wang J."/>
            <person name="Sun H."/>
            <person name="Zhang C."/>
            <person name="Fan H."/>
            <person name="Li D."/>
            <person name="Dong L."/>
            <person name="Tao Y."/>
            <person name="Gao C."/>
            <person name="Wu H."/>
            <person name="Li Y."/>
            <person name="Cui Y."/>
            <person name="Guo X."/>
            <person name="Zheng S."/>
            <person name="Wang B."/>
            <person name="Yu K."/>
            <person name="Liang Q."/>
            <person name="Yang W."/>
            <person name="Lou X."/>
            <person name="Chen J."/>
            <person name="Feng M."/>
            <person name="Jian J."/>
            <person name="Zhang X."/>
            <person name="Luo G."/>
            <person name="Jiang Y."/>
            <person name="Liu J."/>
            <person name="Wang Z."/>
            <person name="Sha Y."/>
            <person name="Zhang B."/>
            <person name="Wu H."/>
            <person name="Tang D."/>
            <person name="Shen Q."/>
            <person name="Xue P."/>
            <person name="Zou S."/>
            <person name="Wang X."/>
            <person name="Liu X."/>
            <person name="Wang F."/>
            <person name="Yang Y."/>
            <person name="An X."/>
            <person name="Dong Z."/>
            <person name="Zhang K."/>
            <person name="Zhang X."/>
            <person name="Luo M.C."/>
            <person name="Dvorak J."/>
            <person name="Tong Y."/>
            <person name="Wang J."/>
            <person name="Yang H."/>
            <person name="Li Z."/>
            <person name="Wang D."/>
            <person name="Zhang A."/>
            <person name="Wang J."/>
        </authorList>
    </citation>
    <scope>NUCLEOTIDE SEQUENCE</scope>
    <source>
        <strain evidence="2">cv. G1812</strain>
    </source>
</reference>
<organism evidence="1 2">
    <name type="scientific">Triticum urartu</name>
    <name type="common">Red wild einkorn</name>
    <name type="synonym">Crithodium urartu</name>
    <dbReference type="NCBI Taxonomy" id="4572"/>
    <lineage>
        <taxon>Eukaryota</taxon>
        <taxon>Viridiplantae</taxon>
        <taxon>Streptophyta</taxon>
        <taxon>Embryophyta</taxon>
        <taxon>Tracheophyta</taxon>
        <taxon>Spermatophyta</taxon>
        <taxon>Magnoliopsida</taxon>
        <taxon>Liliopsida</taxon>
        <taxon>Poales</taxon>
        <taxon>Poaceae</taxon>
        <taxon>BOP clade</taxon>
        <taxon>Pooideae</taxon>
        <taxon>Triticodae</taxon>
        <taxon>Triticeae</taxon>
        <taxon>Triticinae</taxon>
        <taxon>Triticum</taxon>
    </lineage>
</organism>
<dbReference type="EnsemblPlants" id="TuG1812G0100004772.01.T01">
    <property type="protein sequence ID" value="TuG1812G0100004772.01.T01.cds246158"/>
    <property type="gene ID" value="TuG1812G0100004772.01"/>
</dbReference>
<dbReference type="Proteomes" id="UP000015106">
    <property type="component" value="Chromosome 1"/>
</dbReference>
<reference evidence="1" key="2">
    <citation type="submission" date="2018-03" db="EMBL/GenBank/DDBJ databases">
        <title>The Triticum urartu genome reveals the dynamic nature of wheat genome evolution.</title>
        <authorList>
            <person name="Ling H."/>
            <person name="Ma B."/>
            <person name="Shi X."/>
            <person name="Liu H."/>
            <person name="Dong L."/>
            <person name="Sun H."/>
            <person name="Cao Y."/>
            <person name="Gao Q."/>
            <person name="Zheng S."/>
            <person name="Li Y."/>
            <person name="Yu Y."/>
            <person name="Du H."/>
            <person name="Qi M."/>
            <person name="Li Y."/>
            <person name="Yu H."/>
            <person name="Cui Y."/>
            <person name="Wang N."/>
            <person name="Chen C."/>
            <person name="Wu H."/>
            <person name="Zhao Y."/>
            <person name="Zhang J."/>
            <person name="Li Y."/>
            <person name="Zhou W."/>
            <person name="Zhang B."/>
            <person name="Hu W."/>
            <person name="Eijk M."/>
            <person name="Tang J."/>
            <person name="Witsenboer H."/>
            <person name="Zhao S."/>
            <person name="Li Z."/>
            <person name="Zhang A."/>
            <person name="Wang D."/>
            <person name="Liang C."/>
        </authorList>
    </citation>
    <scope>NUCLEOTIDE SEQUENCE [LARGE SCALE GENOMIC DNA]</scope>
    <source>
        <strain evidence="1">cv. G1812</strain>
    </source>
</reference>
<evidence type="ECO:0000313" key="2">
    <source>
        <dbReference type="Proteomes" id="UP000015106"/>
    </source>
</evidence>
<dbReference type="AlphaFoldDB" id="A0A8R7TBI2"/>